<accession>A0A1G2EEY5</accession>
<evidence type="ECO:0000256" key="1">
    <source>
        <dbReference type="ARBA" id="ARBA00022603"/>
    </source>
</evidence>
<comment type="caution">
    <text evidence="4">The sequence shown here is derived from an EMBL/GenBank/DDBJ whole genome shotgun (WGS) entry which is preliminary data.</text>
</comment>
<name>A0A1G2EEY5_9BACT</name>
<dbReference type="Proteomes" id="UP000176216">
    <property type="component" value="Unassembled WGS sequence"/>
</dbReference>
<protein>
    <recommendedName>
        <fullName evidence="6">DOT1 domain-containing protein</fullName>
    </recommendedName>
</protein>
<reference evidence="4 5" key="1">
    <citation type="journal article" date="2016" name="Nat. Commun.">
        <title>Thousands of microbial genomes shed light on interconnected biogeochemical processes in an aquifer system.</title>
        <authorList>
            <person name="Anantharaman K."/>
            <person name="Brown C.T."/>
            <person name="Hug L.A."/>
            <person name="Sharon I."/>
            <person name="Castelle C.J."/>
            <person name="Probst A.J."/>
            <person name="Thomas B.C."/>
            <person name="Singh A."/>
            <person name="Wilkins M.J."/>
            <person name="Karaoz U."/>
            <person name="Brodie E.L."/>
            <person name="Williams K.H."/>
            <person name="Hubbard S.S."/>
            <person name="Banfield J.F."/>
        </authorList>
    </citation>
    <scope>NUCLEOTIDE SEQUENCE [LARGE SCALE GENOMIC DNA]</scope>
</reference>
<proteinExistence type="predicted"/>
<dbReference type="PANTHER" id="PTHR13610:SF11">
    <property type="entry name" value="METHYLTRANSFERASE DOMAIN-CONTAINING PROTEIN"/>
    <property type="match status" value="1"/>
</dbReference>
<keyword evidence="3" id="KW-0949">S-adenosyl-L-methionine</keyword>
<sequence>MSLIFGIVVGLGVFVLAIFFWPSSIKAAVIGAPFMPTPKKIIKKALEAAGLKPEEKLYDLGCGTGEVLVIGEKYFQASAMGFEYSLPLFILSKINIFASGLKKSAVRREDIFGPKVDLRDADVVFLFLTPKAFPKLKEKFEKELKPGARVVAYSSPLLFWEPCKIIEAPGASAKIYLYNNFELRNAR</sequence>
<gene>
    <name evidence="4" type="ORF">A2W71_00095</name>
</gene>
<dbReference type="GO" id="GO:0016279">
    <property type="term" value="F:protein-lysine N-methyltransferase activity"/>
    <property type="evidence" value="ECO:0007669"/>
    <property type="project" value="InterPro"/>
</dbReference>
<keyword evidence="1" id="KW-0489">Methyltransferase</keyword>
<evidence type="ECO:0000256" key="3">
    <source>
        <dbReference type="ARBA" id="ARBA00022691"/>
    </source>
</evidence>
<dbReference type="InterPro" id="IPR026170">
    <property type="entry name" value="FAM173A/B"/>
</dbReference>
<keyword evidence="2" id="KW-0808">Transferase</keyword>
<dbReference type="SUPFAM" id="SSF53335">
    <property type="entry name" value="S-adenosyl-L-methionine-dependent methyltransferases"/>
    <property type="match status" value="1"/>
</dbReference>
<dbReference type="CDD" id="cd02440">
    <property type="entry name" value="AdoMet_MTases"/>
    <property type="match status" value="1"/>
</dbReference>
<evidence type="ECO:0008006" key="6">
    <source>
        <dbReference type="Google" id="ProtNLM"/>
    </source>
</evidence>
<dbReference type="InterPro" id="IPR029063">
    <property type="entry name" value="SAM-dependent_MTases_sf"/>
</dbReference>
<dbReference type="Gene3D" id="3.40.50.150">
    <property type="entry name" value="Vaccinia Virus protein VP39"/>
    <property type="match status" value="1"/>
</dbReference>
<dbReference type="PANTHER" id="PTHR13610">
    <property type="entry name" value="METHYLTRANSFERASE DOMAIN-CONTAINING PROTEIN"/>
    <property type="match status" value="1"/>
</dbReference>
<evidence type="ECO:0000313" key="4">
    <source>
        <dbReference type="EMBL" id="OGZ24359.1"/>
    </source>
</evidence>
<organism evidence="4 5">
    <name type="scientific">Candidatus Nealsonbacteria bacterium RIFCSPLOWO2_02_39_8</name>
    <dbReference type="NCBI Taxonomy" id="1801674"/>
    <lineage>
        <taxon>Bacteria</taxon>
        <taxon>Candidatus Nealsoniibacteriota</taxon>
    </lineage>
</organism>
<dbReference type="AlphaFoldDB" id="A0A1G2EEY5"/>
<evidence type="ECO:0000313" key="5">
    <source>
        <dbReference type="Proteomes" id="UP000176216"/>
    </source>
</evidence>
<dbReference type="EMBL" id="MHMJ01000052">
    <property type="protein sequence ID" value="OGZ24359.1"/>
    <property type="molecule type" value="Genomic_DNA"/>
</dbReference>
<dbReference type="GO" id="GO:0032259">
    <property type="term" value="P:methylation"/>
    <property type="evidence" value="ECO:0007669"/>
    <property type="project" value="UniProtKB-KW"/>
</dbReference>
<evidence type="ECO:0000256" key="2">
    <source>
        <dbReference type="ARBA" id="ARBA00022679"/>
    </source>
</evidence>